<gene>
    <name evidence="7" type="ORF">ACFOJ9_30885</name>
</gene>
<reference evidence="8" key="1">
    <citation type="journal article" date="2019" name="Int. J. Syst. Evol. Microbiol.">
        <title>The Global Catalogue of Microorganisms (GCM) 10K type strain sequencing project: providing services to taxonomists for standard genome sequencing and annotation.</title>
        <authorList>
            <consortium name="The Broad Institute Genomics Platform"/>
            <consortium name="The Broad Institute Genome Sequencing Center for Infectious Disease"/>
            <person name="Wu L."/>
            <person name="Ma J."/>
        </authorList>
    </citation>
    <scope>NUCLEOTIDE SEQUENCE [LARGE SCALE GENOMIC DNA]</scope>
    <source>
        <strain evidence="8">ICMP 19515</strain>
    </source>
</reference>
<dbReference type="InterPro" id="IPR000209">
    <property type="entry name" value="Peptidase_S8/S53_dom"/>
</dbReference>
<comment type="similarity">
    <text evidence="1 5">Belongs to the peptidase S8 family.</text>
</comment>
<feature type="active site" description="Charge relay system" evidence="5">
    <location>
        <position position="378"/>
    </location>
</feature>
<accession>A0ABV7MXH1</accession>
<dbReference type="PANTHER" id="PTHR43806:SF11">
    <property type="entry name" value="CEREVISIN-RELATED"/>
    <property type="match status" value="1"/>
</dbReference>
<keyword evidence="4 5" id="KW-0720">Serine protease</keyword>
<evidence type="ECO:0000313" key="8">
    <source>
        <dbReference type="Proteomes" id="UP001595648"/>
    </source>
</evidence>
<dbReference type="InterPro" id="IPR015500">
    <property type="entry name" value="Peptidase_S8_subtilisin-rel"/>
</dbReference>
<dbReference type="PROSITE" id="PS51892">
    <property type="entry name" value="SUBTILASE"/>
    <property type="match status" value="1"/>
</dbReference>
<evidence type="ECO:0000256" key="1">
    <source>
        <dbReference type="ARBA" id="ARBA00011073"/>
    </source>
</evidence>
<dbReference type="EC" id="3.4.-.-" evidence="7"/>
<dbReference type="RefSeq" id="WP_378984710.1">
    <property type="nucleotide sequence ID" value="NZ_JBHRVD010000001.1"/>
</dbReference>
<feature type="active site" description="Charge relay system" evidence="5">
    <location>
        <position position="190"/>
    </location>
</feature>
<evidence type="ECO:0000256" key="2">
    <source>
        <dbReference type="ARBA" id="ARBA00022670"/>
    </source>
</evidence>
<dbReference type="PANTHER" id="PTHR43806">
    <property type="entry name" value="PEPTIDASE S8"/>
    <property type="match status" value="1"/>
</dbReference>
<proteinExistence type="inferred from homology"/>
<evidence type="ECO:0000256" key="5">
    <source>
        <dbReference type="PROSITE-ProRule" id="PRU01240"/>
    </source>
</evidence>
<dbReference type="CDD" id="cd00306">
    <property type="entry name" value="Peptidases_S8_S53"/>
    <property type="match status" value="1"/>
</dbReference>
<evidence type="ECO:0000259" key="6">
    <source>
        <dbReference type="Pfam" id="PF00082"/>
    </source>
</evidence>
<dbReference type="PRINTS" id="PR00723">
    <property type="entry name" value="SUBTILISIN"/>
</dbReference>
<dbReference type="Proteomes" id="UP001595648">
    <property type="component" value="Unassembled WGS sequence"/>
</dbReference>
<dbReference type="PROSITE" id="PS00138">
    <property type="entry name" value="SUBTILASE_SER"/>
    <property type="match status" value="1"/>
</dbReference>
<dbReference type="EMBL" id="JBHRVD010000001">
    <property type="protein sequence ID" value="MFC3326122.1"/>
    <property type="molecule type" value="Genomic_DNA"/>
</dbReference>
<dbReference type="GO" id="GO:0016787">
    <property type="term" value="F:hydrolase activity"/>
    <property type="evidence" value="ECO:0007669"/>
    <property type="project" value="UniProtKB-KW"/>
</dbReference>
<dbReference type="Pfam" id="PF00082">
    <property type="entry name" value="Peptidase_S8"/>
    <property type="match status" value="1"/>
</dbReference>
<keyword evidence="3 5" id="KW-0378">Hydrolase</keyword>
<dbReference type="InterPro" id="IPR023828">
    <property type="entry name" value="Peptidase_S8_Ser-AS"/>
</dbReference>
<evidence type="ECO:0000256" key="3">
    <source>
        <dbReference type="ARBA" id="ARBA00022801"/>
    </source>
</evidence>
<evidence type="ECO:0000313" key="7">
    <source>
        <dbReference type="EMBL" id="MFC3326122.1"/>
    </source>
</evidence>
<organism evidence="7 8">
    <name type="scientific">Mesorhizobium cantuariense</name>
    <dbReference type="NCBI Taxonomy" id="1300275"/>
    <lineage>
        <taxon>Bacteria</taxon>
        <taxon>Pseudomonadati</taxon>
        <taxon>Pseudomonadota</taxon>
        <taxon>Alphaproteobacteria</taxon>
        <taxon>Hyphomicrobiales</taxon>
        <taxon>Phyllobacteriaceae</taxon>
        <taxon>Mesorhizobium</taxon>
    </lineage>
</organism>
<sequence>MIEHSGKLLIKVLGAPYSSLLSGPNRLQIANYTLEPLFPGAQTLRTFSKSRKSDHWLLAIPESIDPYINPWDVAHRVAKAAKYTLYAEPDILHTRHSPSPVEPSNGLNRHWPPSIAVSPGWHLGPNYTGFRSSTAKKYDGKGIRIAHLDTGYSPTHRSRPVNLLTSLSANFYEGGKDAVDHGTAIGNPGHGPATLALLAGNELDMIFGGHRFQDYIGGAPMSEVVPVRIGASVIHFFTSAMALGIDYALAPRGDPKNRCDVITISHGGLPSLAWAAAVNNVYEAGIVVAAASGDNLIVAGIDLPGHETIWPSRFRRVITVLGATYDKLPYVTDAPLVLQGSYGPQSIMDKAIAAYTPNVVWVRFDTATGYDMDGGGTSASTPQVAAACALWLQKNKADYPANWKRVAACRYALFSGAYKGSNHSRSRGRLGKDPDTYLGTGILDAPGMLNAPVPKSLQKEPVDEVDLTFWQVDMQMGEPKSCEEMMYAVEAAQLFYRNSSSDLVRQALLGSQEPGSTRSTRLRDLVGVSAECSVSLKTRLE</sequence>
<dbReference type="InterPro" id="IPR036852">
    <property type="entry name" value="Peptidase_S8/S53_dom_sf"/>
</dbReference>
<feature type="domain" description="Peptidase S8/S53" evidence="6">
    <location>
        <begin position="140"/>
        <end position="404"/>
    </location>
</feature>
<keyword evidence="2 5" id="KW-0645">Protease</keyword>
<dbReference type="Gene3D" id="3.40.50.200">
    <property type="entry name" value="Peptidase S8/S53 domain"/>
    <property type="match status" value="1"/>
</dbReference>
<comment type="caution">
    <text evidence="7">The sequence shown here is derived from an EMBL/GenBank/DDBJ whole genome shotgun (WGS) entry which is preliminary data.</text>
</comment>
<dbReference type="SUPFAM" id="SSF52743">
    <property type="entry name" value="Subtilisin-like"/>
    <property type="match status" value="1"/>
</dbReference>
<name>A0ABV7MXH1_9HYPH</name>
<protein>
    <submittedName>
        <fullName evidence="7">S8/S53 family peptidase</fullName>
        <ecNumber evidence="7">3.4.-.-</ecNumber>
    </submittedName>
</protein>
<dbReference type="InterPro" id="IPR050131">
    <property type="entry name" value="Peptidase_S8_subtilisin-like"/>
</dbReference>
<feature type="active site" description="Charge relay system" evidence="5">
    <location>
        <position position="149"/>
    </location>
</feature>
<keyword evidence="8" id="KW-1185">Reference proteome</keyword>
<evidence type="ECO:0000256" key="4">
    <source>
        <dbReference type="ARBA" id="ARBA00022825"/>
    </source>
</evidence>